<accession>A0A066YSU9</accession>
<protein>
    <recommendedName>
        <fullName evidence="2">Thiaminase-2/PQQC domain-containing protein</fullName>
    </recommendedName>
</protein>
<evidence type="ECO:0000256" key="1">
    <source>
        <dbReference type="ARBA" id="ARBA00004948"/>
    </source>
</evidence>
<organism evidence="3 4">
    <name type="scientific">Kitasatospora cheerisanensis KCTC 2395</name>
    <dbReference type="NCBI Taxonomy" id="1348663"/>
    <lineage>
        <taxon>Bacteria</taxon>
        <taxon>Bacillati</taxon>
        <taxon>Actinomycetota</taxon>
        <taxon>Actinomycetes</taxon>
        <taxon>Kitasatosporales</taxon>
        <taxon>Streptomycetaceae</taxon>
        <taxon>Kitasatospora</taxon>
    </lineage>
</organism>
<dbReference type="SUPFAM" id="SSF48613">
    <property type="entry name" value="Heme oxygenase-like"/>
    <property type="match status" value="1"/>
</dbReference>
<comment type="caution">
    <text evidence="3">The sequence shown here is derived from an EMBL/GenBank/DDBJ whole genome shotgun (WGS) entry which is preliminary data.</text>
</comment>
<dbReference type="HOGENOM" id="CLU_108435_0_0_11"/>
<evidence type="ECO:0000313" key="3">
    <source>
        <dbReference type="EMBL" id="KDN81151.1"/>
    </source>
</evidence>
<evidence type="ECO:0000313" key="4">
    <source>
        <dbReference type="Proteomes" id="UP000027178"/>
    </source>
</evidence>
<dbReference type="EMBL" id="JNBY01000155">
    <property type="protein sequence ID" value="KDN81151.1"/>
    <property type="molecule type" value="Genomic_DNA"/>
</dbReference>
<dbReference type="OrthoDB" id="3467339at2"/>
<dbReference type="Proteomes" id="UP000027178">
    <property type="component" value="Unassembled WGS sequence"/>
</dbReference>
<proteinExistence type="predicted"/>
<evidence type="ECO:0000259" key="2">
    <source>
        <dbReference type="Pfam" id="PF03070"/>
    </source>
</evidence>
<dbReference type="InterPro" id="IPR004305">
    <property type="entry name" value="Thiaminase-2/PQQC"/>
</dbReference>
<dbReference type="PATRIC" id="fig|1348663.4.peg.7003"/>
<comment type="pathway">
    <text evidence="1">Cofactor biosynthesis; thiamine diphosphate biosynthesis.</text>
</comment>
<dbReference type="eggNOG" id="COG0819">
    <property type="taxonomic scope" value="Bacteria"/>
</dbReference>
<dbReference type="AlphaFoldDB" id="A0A066YSU9"/>
<gene>
    <name evidence="3" type="ORF">KCH_72450</name>
</gene>
<keyword evidence="4" id="KW-1185">Reference proteome</keyword>
<feature type="domain" description="Thiaminase-2/PQQC" evidence="2">
    <location>
        <begin position="24"/>
        <end position="214"/>
    </location>
</feature>
<dbReference type="RefSeq" id="WP_051653748.1">
    <property type="nucleotide sequence ID" value="NZ_KK853997.1"/>
</dbReference>
<name>A0A066YSU9_9ACTN</name>
<sequence length="222" mass="23700">MTSARELYERTVAELAPAAAGNRLVELVEAGVAPREALRRIAGEEHRIIRSDRRSFALLAARFADRGRAAPFFLGLAAGEGEALGLLTPFATAVGLSPADLATYRSRPAAQTYPHYLAWLAQSGTLAETVLALLANFGFWGGYCARLAAALPRHYGLSAEATAFFAFFAALPPDFESEALALLQSALDDGESAAEARHAARLMQSYESSFWAAVLPADAPRT</sequence>
<reference evidence="3 4" key="1">
    <citation type="submission" date="2014-05" db="EMBL/GenBank/DDBJ databases">
        <title>Draft Genome Sequence of Kitasatospora cheerisanensis KCTC 2395.</title>
        <authorList>
            <person name="Nam D.H."/>
        </authorList>
    </citation>
    <scope>NUCLEOTIDE SEQUENCE [LARGE SCALE GENOMIC DNA]</scope>
    <source>
        <strain evidence="3 4">KCTC 2395</strain>
    </source>
</reference>
<dbReference type="Gene3D" id="1.20.910.10">
    <property type="entry name" value="Heme oxygenase-like"/>
    <property type="match status" value="1"/>
</dbReference>
<dbReference type="InterPro" id="IPR016084">
    <property type="entry name" value="Haem_Oase-like_multi-hlx"/>
</dbReference>
<dbReference type="Pfam" id="PF03070">
    <property type="entry name" value="TENA_THI-4"/>
    <property type="match status" value="1"/>
</dbReference>